<feature type="compositionally biased region" description="Acidic residues" evidence="1">
    <location>
        <begin position="242"/>
        <end position="252"/>
    </location>
</feature>
<feature type="region of interest" description="Disordered" evidence="1">
    <location>
        <begin position="157"/>
        <end position="178"/>
    </location>
</feature>
<dbReference type="AlphaFoldDB" id="A0AAP0E2A9"/>
<organism evidence="2 3">
    <name type="scientific">Stephania cephalantha</name>
    <dbReference type="NCBI Taxonomy" id="152367"/>
    <lineage>
        <taxon>Eukaryota</taxon>
        <taxon>Viridiplantae</taxon>
        <taxon>Streptophyta</taxon>
        <taxon>Embryophyta</taxon>
        <taxon>Tracheophyta</taxon>
        <taxon>Spermatophyta</taxon>
        <taxon>Magnoliopsida</taxon>
        <taxon>Ranunculales</taxon>
        <taxon>Menispermaceae</taxon>
        <taxon>Menispermoideae</taxon>
        <taxon>Cissampelideae</taxon>
        <taxon>Stephania</taxon>
    </lineage>
</organism>
<dbReference type="Proteomes" id="UP001419268">
    <property type="component" value="Unassembled WGS sequence"/>
</dbReference>
<keyword evidence="3" id="KW-1185">Reference proteome</keyword>
<dbReference type="EMBL" id="JBBNAG010000013">
    <property type="protein sequence ID" value="KAK9083658.1"/>
    <property type="molecule type" value="Genomic_DNA"/>
</dbReference>
<feature type="compositionally biased region" description="Basic and acidic residues" evidence="1">
    <location>
        <begin position="275"/>
        <end position="297"/>
    </location>
</feature>
<comment type="caution">
    <text evidence="2">The sequence shown here is derived from an EMBL/GenBank/DDBJ whole genome shotgun (WGS) entry which is preliminary data.</text>
</comment>
<evidence type="ECO:0000313" key="2">
    <source>
        <dbReference type="EMBL" id="KAK9083658.1"/>
    </source>
</evidence>
<reference evidence="2 3" key="1">
    <citation type="submission" date="2024-01" db="EMBL/GenBank/DDBJ databases">
        <title>Genome assemblies of Stephania.</title>
        <authorList>
            <person name="Yang L."/>
        </authorList>
    </citation>
    <scope>NUCLEOTIDE SEQUENCE [LARGE SCALE GENOMIC DNA]</scope>
    <source>
        <strain evidence="2">JXDWG</strain>
        <tissue evidence="2">Leaf</tissue>
    </source>
</reference>
<feature type="compositionally biased region" description="Basic and acidic residues" evidence="1">
    <location>
        <begin position="9"/>
        <end position="21"/>
    </location>
</feature>
<feature type="compositionally biased region" description="Basic residues" evidence="1">
    <location>
        <begin position="57"/>
        <end position="76"/>
    </location>
</feature>
<accession>A0AAP0E2A9</accession>
<feature type="region of interest" description="Disordered" evidence="1">
    <location>
        <begin position="190"/>
        <end position="215"/>
    </location>
</feature>
<feature type="region of interest" description="Disordered" evidence="1">
    <location>
        <begin position="1"/>
        <end position="122"/>
    </location>
</feature>
<feature type="compositionally biased region" description="Low complexity" evidence="1">
    <location>
        <begin position="298"/>
        <end position="308"/>
    </location>
</feature>
<evidence type="ECO:0000256" key="1">
    <source>
        <dbReference type="SAM" id="MobiDB-lite"/>
    </source>
</evidence>
<feature type="region of interest" description="Disordered" evidence="1">
    <location>
        <begin position="231"/>
        <end position="318"/>
    </location>
</feature>
<feature type="compositionally biased region" description="Basic and acidic residues" evidence="1">
    <location>
        <begin position="77"/>
        <end position="107"/>
    </location>
</feature>
<sequence length="318" mass="34251">MASAAAEDQDGRKRARHDGGVPKKNSGVAARAAARGQRIAADAECSSSSAAGIQNMTRKRTRRMASSRWQRRKKERKEKERKARERERRSRESDESAGAHEGEERAVGQRFRAGGGAVRSGGPAATMRVAVIAQAAAAGRAAVGCAHGTARPMAVKMRRRRHGAHDGRPPSKQQRCGGELRLADKRIDRGCGSAPAAARGSKNAQPRSRSGDGWKAARMELAAAWLLTRKREKKKERKLEREIEDPMSDESAELMRGEERHCRTAVPRRGGGAVREQRECGCGGDRARQAAAGRERSGGAALAGTAAANGGGRRRQQD</sequence>
<feature type="compositionally biased region" description="Basic and acidic residues" evidence="1">
    <location>
        <begin position="253"/>
        <end position="262"/>
    </location>
</feature>
<name>A0AAP0E2A9_9MAGN</name>
<gene>
    <name evidence="2" type="ORF">Scep_030129</name>
</gene>
<feature type="compositionally biased region" description="Low complexity" evidence="1">
    <location>
        <begin position="29"/>
        <end position="51"/>
    </location>
</feature>
<protein>
    <submittedName>
        <fullName evidence="2">Uncharacterized protein</fullName>
    </submittedName>
</protein>
<evidence type="ECO:0000313" key="3">
    <source>
        <dbReference type="Proteomes" id="UP001419268"/>
    </source>
</evidence>
<proteinExistence type="predicted"/>